<dbReference type="AlphaFoldDB" id="K2JB59"/>
<dbReference type="STRING" id="1208323.B30_09688"/>
<comment type="subunit">
    <text evidence="2">Homodimer.</text>
</comment>
<feature type="binding site" evidence="2">
    <location>
        <position position="91"/>
    </location>
    <ligand>
        <name>substrate</name>
    </ligand>
</feature>
<reference evidence="4 5" key="1">
    <citation type="submission" date="2012-09" db="EMBL/GenBank/DDBJ databases">
        <title>Celeribacter baekdonensis B30 Genome Sequencing.</title>
        <authorList>
            <person name="Wang W."/>
        </authorList>
    </citation>
    <scope>NUCLEOTIDE SEQUENCE [LARGE SCALE GENOMIC DNA]</scope>
    <source>
        <strain evidence="4 5">B30</strain>
    </source>
</reference>
<keyword evidence="2" id="KW-0460">Magnesium</keyword>
<accession>K2JB59</accession>
<dbReference type="CDD" id="cd00475">
    <property type="entry name" value="Cis_IPPS"/>
    <property type="match status" value="1"/>
</dbReference>
<dbReference type="HAMAP" id="MF_01139">
    <property type="entry name" value="ISPT"/>
    <property type="match status" value="1"/>
</dbReference>
<dbReference type="NCBIfam" id="NF011405">
    <property type="entry name" value="PRK14830.1"/>
    <property type="match status" value="1"/>
</dbReference>
<feature type="binding site" evidence="2">
    <location>
        <position position="47"/>
    </location>
    <ligand>
        <name>substrate</name>
    </ligand>
</feature>
<dbReference type="InterPro" id="IPR018520">
    <property type="entry name" value="UPP_synth-like_CS"/>
</dbReference>
<feature type="binding site" evidence="2">
    <location>
        <position position="229"/>
    </location>
    <ligand>
        <name>Mg(2+)</name>
        <dbReference type="ChEBI" id="CHEBI:18420"/>
    </ligand>
</feature>
<keyword evidence="1 2" id="KW-0808">Transferase</keyword>
<dbReference type="PATRIC" id="fig|1208323.3.peg.2006"/>
<dbReference type="GO" id="GO:0000287">
    <property type="term" value="F:magnesium ion binding"/>
    <property type="evidence" value="ECO:0007669"/>
    <property type="project" value="UniProtKB-UniRule"/>
</dbReference>
<dbReference type="Pfam" id="PF01255">
    <property type="entry name" value="Prenyltransf"/>
    <property type="match status" value="1"/>
</dbReference>
<feature type="region of interest" description="Disordered" evidence="3">
    <location>
        <begin position="1"/>
        <end position="32"/>
    </location>
</feature>
<evidence type="ECO:0000313" key="5">
    <source>
        <dbReference type="Proteomes" id="UP000006762"/>
    </source>
</evidence>
<organism evidence="4 5">
    <name type="scientific">Celeribacter baekdonensis B30</name>
    <dbReference type="NCBI Taxonomy" id="1208323"/>
    <lineage>
        <taxon>Bacteria</taxon>
        <taxon>Pseudomonadati</taxon>
        <taxon>Pseudomonadota</taxon>
        <taxon>Alphaproteobacteria</taxon>
        <taxon>Rhodobacterales</taxon>
        <taxon>Roseobacteraceae</taxon>
        <taxon>Celeribacter</taxon>
    </lineage>
</organism>
<comment type="function">
    <text evidence="2">Catalyzes the condensation of isopentenyl diphosphate (IPP) with allylic pyrophosphates generating different type of terpenoids.</text>
</comment>
<feature type="binding site" evidence="2">
    <location>
        <position position="42"/>
    </location>
    <ligand>
        <name>Mg(2+)</name>
        <dbReference type="ChEBI" id="CHEBI:18420"/>
    </ligand>
</feature>
<feature type="binding site" evidence="2">
    <location>
        <begin position="87"/>
        <end position="89"/>
    </location>
    <ligand>
        <name>substrate</name>
    </ligand>
</feature>
<dbReference type="eggNOG" id="COG0020">
    <property type="taxonomic scope" value="Bacteria"/>
</dbReference>
<feature type="active site" evidence="2">
    <location>
        <position position="42"/>
    </location>
</feature>
<dbReference type="PROSITE" id="PS01066">
    <property type="entry name" value="UPP_SYNTHASE"/>
    <property type="match status" value="1"/>
</dbReference>
<dbReference type="EMBL" id="AMRK01000004">
    <property type="protein sequence ID" value="EKE72032.1"/>
    <property type="molecule type" value="Genomic_DNA"/>
</dbReference>
<name>K2JB59_9RHOB</name>
<comment type="caution">
    <text evidence="4">The sequence shown here is derived from an EMBL/GenBank/DDBJ whole genome shotgun (WGS) entry which is preliminary data.</text>
</comment>
<feature type="binding site" evidence="2">
    <location>
        <position position="93"/>
    </location>
    <ligand>
        <name>substrate</name>
    </ligand>
</feature>
<dbReference type="PANTHER" id="PTHR10291:SF0">
    <property type="entry name" value="DEHYDRODOLICHYL DIPHOSPHATE SYNTHASE 2"/>
    <property type="match status" value="1"/>
</dbReference>
<dbReference type="NCBIfam" id="TIGR00055">
    <property type="entry name" value="uppS"/>
    <property type="match status" value="1"/>
</dbReference>
<keyword evidence="5" id="KW-1185">Reference proteome</keyword>
<keyword evidence="2" id="KW-0479">Metal-binding</keyword>
<feature type="binding site" evidence="2">
    <location>
        <position position="55"/>
    </location>
    <ligand>
        <name>substrate</name>
    </ligand>
</feature>
<evidence type="ECO:0000313" key="4">
    <source>
        <dbReference type="EMBL" id="EKE72032.1"/>
    </source>
</evidence>
<dbReference type="InterPro" id="IPR036424">
    <property type="entry name" value="UPP_synth-like_sf"/>
</dbReference>
<dbReference type="Proteomes" id="UP000006762">
    <property type="component" value="Unassembled WGS sequence"/>
</dbReference>
<feature type="active site" description="Proton acceptor" evidence="2">
    <location>
        <position position="90"/>
    </location>
</feature>
<feature type="binding site" evidence="2">
    <location>
        <begin position="216"/>
        <end position="218"/>
    </location>
    <ligand>
        <name>substrate</name>
    </ligand>
</feature>
<dbReference type="Gene3D" id="3.40.1180.10">
    <property type="entry name" value="Decaprenyl diphosphate synthase-like"/>
    <property type="match status" value="1"/>
</dbReference>
<comment type="cofactor">
    <cofactor evidence="2">
        <name>Mg(2+)</name>
        <dbReference type="ChEBI" id="CHEBI:18420"/>
    </cofactor>
    <text evidence="2">Binds 2 magnesium ions per subunit.</text>
</comment>
<feature type="binding site" evidence="2">
    <location>
        <position position="210"/>
    </location>
    <ligand>
        <name>substrate</name>
    </ligand>
</feature>
<gene>
    <name evidence="4" type="ORF">B30_09688</name>
</gene>
<dbReference type="FunFam" id="3.40.1180.10:FF:000001">
    <property type="entry name" value="(2E,6E)-farnesyl-diphosphate-specific ditrans,polycis-undecaprenyl-diphosphate synthase"/>
    <property type="match status" value="1"/>
</dbReference>
<proteinExistence type="inferred from homology"/>
<dbReference type="EC" id="2.5.1.-" evidence="2"/>
<dbReference type="SUPFAM" id="SSF64005">
    <property type="entry name" value="Undecaprenyl diphosphate synthase"/>
    <property type="match status" value="1"/>
</dbReference>
<feature type="binding site" evidence="2">
    <location>
        <position position="59"/>
    </location>
    <ligand>
        <name>substrate</name>
    </ligand>
</feature>
<comment type="similarity">
    <text evidence="2">Belongs to the UPP synthase family.</text>
</comment>
<sequence length="264" mass="29748">MMPKIRPDQTPEGTAESTETCASGAQSEPNAERATHVAVIMDGNGRWAQSRGKPRLFGHHAGAKRVKEIVRACPDLGVKYLTIFAFSTENWKRTQTEVSGLMSLFRRYIQSELKGLVAEGVRVRFIGDRPRLDNKLIALMDELESVTCENSKVHLTIAINYGGRDEVSRAIKEMARDVKTGVLDPETVDETTLTRYLDTRVLPDPDLVIRTSGEARISNFLLWQSAYSEYEFIDTLWPDFTAEVFADCMARFAHRDRRFGGVKS</sequence>
<dbReference type="InterPro" id="IPR001441">
    <property type="entry name" value="UPP_synth-like"/>
</dbReference>
<evidence type="ECO:0000256" key="2">
    <source>
        <dbReference type="HAMAP-Rule" id="MF_01139"/>
    </source>
</evidence>
<dbReference type="GO" id="GO:0045547">
    <property type="term" value="F:ditrans,polycis-polyprenyl diphosphate synthase [(2E,6E)-farnesyl diphosphate specific] activity"/>
    <property type="evidence" value="ECO:0007669"/>
    <property type="project" value="TreeGrafter"/>
</dbReference>
<dbReference type="PANTHER" id="PTHR10291">
    <property type="entry name" value="DEHYDRODOLICHYL DIPHOSPHATE SYNTHASE FAMILY MEMBER"/>
    <property type="match status" value="1"/>
</dbReference>
<feature type="compositionally biased region" description="Polar residues" evidence="3">
    <location>
        <begin position="11"/>
        <end position="29"/>
    </location>
</feature>
<evidence type="ECO:0000256" key="1">
    <source>
        <dbReference type="ARBA" id="ARBA00022679"/>
    </source>
</evidence>
<dbReference type="GO" id="GO:0016094">
    <property type="term" value="P:polyprenol biosynthetic process"/>
    <property type="evidence" value="ECO:0007669"/>
    <property type="project" value="TreeGrafter"/>
</dbReference>
<protein>
    <recommendedName>
        <fullName evidence="2">Isoprenyl transferase</fullName>
        <ecNumber evidence="2">2.5.1.-</ecNumber>
    </recommendedName>
</protein>
<feature type="binding site" evidence="2">
    <location>
        <begin position="43"/>
        <end position="46"/>
    </location>
    <ligand>
        <name>substrate</name>
    </ligand>
</feature>
<evidence type="ECO:0000256" key="3">
    <source>
        <dbReference type="SAM" id="MobiDB-lite"/>
    </source>
</evidence>